<evidence type="ECO:0000313" key="2">
    <source>
        <dbReference type="Proteomes" id="UP000606044"/>
    </source>
</evidence>
<accession>A0A917FCM5</accession>
<name>A0A917FCM5_9HYPH</name>
<protein>
    <recommendedName>
        <fullName evidence="3">DUF945 domain-containing protein</fullName>
    </recommendedName>
</protein>
<dbReference type="EMBL" id="BMCT01000003">
    <property type="protein sequence ID" value="GGF65265.1"/>
    <property type="molecule type" value="Genomic_DNA"/>
</dbReference>
<comment type="caution">
    <text evidence="1">The sequence shown here is derived from an EMBL/GenBank/DDBJ whole genome shotgun (WGS) entry which is preliminary data.</text>
</comment>
<dbReference type="Proteomes" id="UP000606044">
    <property type="component" value="Unassembled WGS sequence"/>
</dbReference>
<evidence type="ECO:0000313" key="1">
    <source>
        <dbReference type="EMBL" id="GGF65265.1"/>
    </source>
</evidence>
<evidence type="ECO:0008006" key="3">
    <source>
        <dbReference type="Google" id="ProtNLM"/>
    </source>
</evidence>
<gene>
    <name evidence="1" type="ORF">GCM10007301_26300</name>
</gene>
<keyword evidence="2" id="KW-1185">Reference proteome</keyword>
<proteinExistence type="predicted"/>
<dbReference type="RefSeq" id="WP_188579206.1">
    <property type="nucleotide sequence ID" value="NZ_BMCT01000003.1"/>
</dbReference>
<dbReference type="AlphaFoldDB" id="A0A917FCM5"/>
<sequence length="665" mass="69761">MKKVAIGVVVLAVLGIGGYFGFNYYVQYRAKSDVEALFATLRQQGATATYKDVGFTLAGRVLTVKGIDITSGGNAIKADQFTAQGVTSPSGGTVQAGAIEFSGLSVTATGIVGTDTVLTYSMPQVRIENYQGPDRLQPVPAGNGSQPAMREALVRFAGIRADSFTVPQFTAHLEAKAGTPADKAVQPMDVTYSGLKASGIAEGRVAEIAIDKVAYTTKVKDGDKTNTLNGEMVNLRSSGVDTGPIRALTDATPPTTGPQPVYARITTGAYTLKQENGTLSNFGSMSLERIAVDPAKLSFARLDELTALAQKGVDHDPQQSAKLLAVMADMLNGIAIGDITVKDVSLTEKNDASKIESMSLKGFSNGRLDVMELNGVTGSTSDKKPVVFKRLALLGLSMGDLLQTSAATLLQGDKPDVATSLGMFKAMAGFEIEGLVAPHEETGGQIKIEKTSVTWGDFVGLVPSRVSIKLDKITGPISAEDGEPFSYLAATGMKEGTISAQLDMRYADGTLTFAPFAFELEKAFATRIAASVTELPKSALEKPETLQETFLSSKIGPISVAVTNLGIGELMLKQQAELMGVAPEELRTEVIATITETTDEIANAMPDAKAVGEAVAAFVKAPGTLTITLTPNKPMTWVDLMGGFLGSDDPVEALSAFTIKASAAP</sequence>
<reference evidence="1" key="2">
    <citation type="submission" date="2020-09" db="EMBL/GenBank/DDBJ databases">
        <authorList>
            <person name="Sun Q."/>
            <person name="Sedlacek I."/>
        </authorList>
    </citation>
    <scope>NUCLEOTIDE SEQUENCE</scope>
    <source>
        <strain evidence="1">CCM 7897</strain>
    </source>
</reference>
<reference evidence="1" key="1">
    <citation type="journal article" date="2014" name="Int. J. Syst. Evol. Microbiol.">
        <title>Complete genome sequence of Corynebacterium casei LMG S-19264T (=DSM 44701T), isolated from a smear-ripened cheese.</title>
        <authorList>
            <consortium name="US DOE Joint Genome Institute (JGI-PGF)"/>
            <person name="Walter F."/>
            <person name="Albersmeier A."/>
            <person name="Kalinowski J."/>
            <person name="Ruckert C."/>
        </authorList>
    </citation>
    <scope>NUCLEOTIDE SEQUENCE</scope>
    <source>
        <strain evidence="1">CCM 7897</strain>
    </source>
</reference>
<organism evidence="1 2">
    <name type="scientific">Azorhizobium oxalatiphilum</name>
    <dbReference type="NCBI Taxonomy" id="980631"/>
    <lineage>
        <taxon>Bacteria</taxon>
        <taxon>Pseudomonadati</taxon>
        <taxon>Pseudomonadota</taxon>
        <taxon>Alphaproteobacteria</taxon>
        <taxon>Hyphomicrobiales</taxon>
        <taxon>Xanthobacteraceae</taxon>
        <taxon>Azorhizobium</taxon>
    </lineage>
</organism>